<dbReference type="PROSITE" id="PS50950">
    <property type="entry name" value="ZF_THAP"/>
    <property type="match status" value="1"/>
</dbReference>
<keyword evidence="8" id="KW-1185">Reference proteome</keyword>
<evidence type="ECO:0000256" key="1">
    <source>
        <dbReference type="ARBA" id="ARBA00022723"/>
    </source>
</evidence>
<evidence type="ECO:0000256" key="3">
    <source>
        <dbReference type="ARBA" id="ARBA00022833"/>
    </source>
</evidence>
<keyword evidence="4 5" id="KW-0238">DNA-binding</keyword>
<keyword evidence="2 5" id="KW-0863">Zinc-finger</keyword>
<dbReference type="GO" id="GO:0003677">
    <property type="term" value="F:DNA binding"/>
    <property type="evidence" value="ECO:0007669"/>
    <property type="project" value="UniProtKB-UniRule"/>
</dbReference>
<dbReference type="SUPFAM" id="SSF57716">
    <property type="entry name" value="Glucocorticoid receptor-like (DNA-binding domain)"/>
    <property type="match status" value="1"/>
</dbReference>
<dbReference type="PANTHER" id="PTHR34153:SF2">
    <property type="entry name" value="SI:CH211-262H13.3-RELATED"/>
    <property type="match status" value="1"/>
</dbReference>
<proteinExistence type="predicted"/>
<evidence type="ECO:0000313" key="7">
    <source>
        <dbReference type="EMBL" id="KZR98734.1"/>
    </source>
</evidence>
<feature type="domain" description="THAP-type" evidence="6">
    <location>
        <begin position="109"/>
        <end position="180"/>
    </location>
</feature>
<dbReference type="EMBL" id="LRGB01016026">
    <property type="protein sequence ID" value="KZR98734.1"/>
    <property type="molecule type" value="Genomic_DNA"/>
</dbReference>
<organism evidence="7 8">
    <name type="scientific">Daphnia magna</name>
    <dbReference type="NCBI Taxonomy" id="35525"/>
    <lineage>
        <taxon>Eukaryota</taxon>
        <taxon>Metazoa</taxon>
        <taxon>Ecdysozoa</taxon>
        <taxon>Arthropoda</taxon>
        <taxon>Crustacea</taxon>
        <taxon>Branchiopoda</taxon>
        <taxon>Diplostraca</taxon>
        <taxon>Cladocera</taxon>
        <taxon>Anomopoda</taxon>
        <taxon>Daphniidae</taxon>
        <taxon>Daphnia</taxon>
    </lineage>
</organism>
<accession>A0A162D4Q3</accession>
<protein>
    <recommendedName>
        <fullName evidence="6">THAP-type domain-containing protein</fullName>
    </recommendedName>
</protein>
<dbReference type="InterPro" id="IPR032071">
    <property type="entry name" value="DUF4806"/>
</dbReference>
<comment type="caution">
    <text evidence="7">The sequence shown here is derived from an EMBL/GenBank/DDBJ whole genome shotgun (WGS) entry which is preliminary data.</text>
</comment>
<gene>
    <name evidence="7" type="ORF">APZ42_005716</name>
</gene>
<dbReference type="Pfam" id="PF16064">
    <property type="entry name" value="DUF4806"/>
    <property type="match status" value="1"/>
</dbReference>
<dbReference type="InterPro" id="IPR006612">
    <property type="entry name" value="THAP_Znf"/>
</dbReference>
<feature type="non-terminal residue" evidence="7">
    <location>
        <position position="1"/>
    </location>
</feature>
<reference evidence="7 8" key="1">
    <citation type="submission" date="2016-03" db="EMBL/GenBank/DDBJ databases">
        <title>EvidentialGene: Evidence-directed Construction of Genes on Genomes.</title>
        <authorList>
            <person name="Gilbert D.G."/>
            <person name="Choi J.-H."/>
            <person name="Mockaitis K."/>
            <person name="Colbourne J."/>
            <person name="Pfrender M."/>
        </authorList>
    </citation>
    <scope>NUCLEOTIDE SEQUENCE [LARGE SCALE GENOMIC DNA]</scope>
    <source>
        <strain evidence="7 8">Xinb3</strain>
        <tissue evidence="7">Complete organism</tissue>
    </source>
</reference>
<dbReference type="GO" id="GO:0008270">
    <property type="term" value="F:zinc ion binding"/>
    <property type="evidence" value="ECO:0007669"/>
    <property type="project" value="UniProtKB-KW"/>
</dbReference>
<feature type="non-terminal residue" evidence="7">
    <location>
        <position position="180"/>
    </location>
</feature>
<evidence type="ECO:0000259" key="6">
    <source>
        <dbReference type="PROSITE" id="PS50950"/>
    </source>
</evidence>
<dbReference type="PANTHER" id="PTHR34153">
    <property type="entry name" value="SI:CH211-262H13.3-RELATED-RELATED"/>
    <property type="match status" value="1"/>
</dbReference>
<sequence length="180" mass="20674">VHPTITEVQGLPLQTMAELERYEISLGDEEIRCQLVGMISSIRGNGFKDSVERALAAVASDKVLGDVNWLGRKRKNKQKKGCHDMLLIKYILEGVRKQPDFEDVVRHNNTTKCFVACCSEGYYSNKVKVTQFQIPRDEKQFILWQKAIPRSDRKLTIKDCVCANHFQEKYLIKGKTILDQ</sequence>
<keyword evidence="1" id="KW-0479">Metal-binding</keyword>
<evidence type="ECO:0000256" key="5">
    <source>
        <dbReference type="PROSITE-ProRule" id="PRU00309"/>
    </source>
</evidence>
<dbReference type="AlphaFoldDB" id="A0A162D4Q3"/>
<evidence type="ECO:0000256" key="2">
    <source>
        <dbReference type="ARBA" id="ARBA00022771"/>
    </source>
</evidence>
<evidence type="ECO:0000256" key="4">
    <source>
        <dbReference type="ARBA" id="ARBA00023125"/>
    </source>
</evidence>
<dbReference type="Pfam" id="PF05485">
    <property type="entry name" value="THAP"/>
    <property type="match status" value="1"/>
</dbReference>
<name>A0A162D4Q3_9CRUS</name>
<dbReference type="OrthoDB" id="6391217at2759"/>
<keyword evidence="3" id="KW-0862">Zinc</keyword>
<dbReference type="Proteomes" id="UP000076858">
    <property type="component" value="Unassembled WGS sequence"/>
</dbReference>
<evidence type="ECO:0000313" key="8">
    <source>
        <dbReference type="Proteomes" id="UP000076858"/>
    </source>
</evidence>